<dbReference type="Pfam" id="PF12746">
    <property type="entry name" value="GNAT_acetyltran"/>
    <property type="match status" value="1"/>
</dbReference>
<keyword evidence="3" id="KW-1185">Reference proteome</keyword>
<protein>
    <submittedName>
        <fullName evidence="2">Acetyltransferase, GNAT family</fullName>
    </submittedName>
</protein>
<dbReference type="InterPro" id="IPR042573">
    <property type="entry name" value="GNAT_acetyltra_N"/>
</dbReference>
<dbReference type="PANTHER" id="PTHR31143">
    <property type="match status" value="1"/>
</dbReference>
<evidence type="ECO:0000313" key="3">
    <source>
        <dbReference type="Proteomes" id="UP000003340"/>
    </source>
</evidence>
<dbReference type="InterPro" id="IPR027365">
    <property type="entry name" value="GNAT_acetyltra_YdfB-like"/>
</dbReference>
<dbReference type="eggNOG" id="COG1670">
    <property type="taxonomic scope" value="Bacteria"/>
</dbReference>
<dbReference type="PROSITE" id="PS51186">
    <property type="entry name" value="GNAT"/>
    <property type="match status" value="1"/>
</dbReference>
<gene>
    <name evidence="2" type="ORF">CLOSTMETH_02707</name>
</gene>
<organism evidence="2 3">
    <name type="scientific">[Clostridium] methylpentosum DSM 5476</name>
    <dbReference type="NCBI Taxonomy" id="537013"/>
    <lineage>
        <taxon>Bacteria</taxon>
        <taxon>Bacillati</taxon>
        <taxon>Bacillota</taxon>
        <taxon>Clostridia</taxon>
        <taxon>Eubacteriales</taxon>
        <taxon>Oscillospiraceae</taxon>
        <taxon>Oscillospiraceae incertae sedis</taxon>
    </lineage>
</organism>
<dbReference type="EMBL" id="ACEC01000093">
    <property type="protein sequence ID" value="EEG29694.1"/>
    <property type="molecule type" value="Genomic_DNA"/>
</dbReference>
<dbReference type="GO" id="GO:0016747">
    <property type="term" value="F:acyltransferase activity, transferring groups other than amino-acyl groups"/>
    <property type="evidence" value="ECO:0007669"/>
    <property type="project" value="InterPro"/>
</dbReference>
<feature type="domain" description="N-acetyltransferase" evidence="1">
    <location>
        <begin position="140"/>
        <end position="273"/>
    </location>
</feature>
<name>C0EFR5_9FIRM</name>
<dbReference type="InterPro" id="IPR016181">
    <property type="entry name" value="Acyl_CoA_acyltransferase"/>
</dbReference>
<dbReference type="InterPro" id="IPR000182">
    <property type="entry name" value="GNAT_dom"/>
</dbReference>
<dbReference type="PANTHER" id="PTHR31143:SF2">
    <property type="entry name" value="FR47-LIKE DOMAIN-CONTAINING PROTEIN-RELATED"/>
    <property type="match status" value="1"/>
</dbReference>
<keyword evidence="2" id="KW-0808">Transferase</keyword>
<proteinExistence type="predicted"/>
<dbReference type="Gene3D" id="3.40.630.30">
    <property type="match status" value="1"/>
</dbReference>
<dbReference type="Proteomes" id="UP000003340">
    <property type="component" value="Unassembled WGS sequence"/>
</dbReference>
<reference evidence="2 3" key="2">
    <citation type="submission" date="2009-02" db="EMBL/GenBank/DDBJ databases">
        <title>Draft genome sequence of Clostridium methylpentosum (DSM 5476).</title>
        <authorList>
            <person name="Sudarsanam P."/>
            <person name="Ley R."/>
            <person name="Guruge J."/>
            <person name="Turnbaugh P.J."/>
            <person name="Mahowald M."/>
            <person name="Liep D."/>
            <person name="Gordon J."/>
        </authorList>
    </citation>
    <scope>NUCLEOTIDE SEQUENCE [LARGE SCALE GENOMIC DNA]</scope>
    <source>
        <strain evidence="2 3">DSM 5476</strain>
    </source>
</reference>
<evidence type="ECO:0000313" key="2">
    <source>
        <dbReference type="EMBL" id="EEG29694.1"/>
    </source>
</evidence>
<sequence>MISILNGRRTQMKQLQKQELGLLNPFFAGWEETILWSGLQGHMGHAWVDDGNSPTSARVLVGDFCFLAGRPDLALIEKIDLPISQKFLLLIPRTADWEELIQQAYAGRCQKLTRYAIKKQPDVFDPPKLKAFANSLSGEFELLPINRELYDAAKREVWSADLCSQFSSWAEYERNGLGFAVLHGNELVCGASSYSFYDEGIEIEIDTRKDYRRKGLAQACAARLILECLDRKIYPSWDAANLESVSLAEKLGYHFDHPYRAYEVEFYTACSMQAKDV</sequence>
<dbReference type="SUPFAM" id="SSF55729">
    <property type="entry name" value="Acyl-CoA N-acyltransferases (Nat)"/>
    <property type="match status" value="1"/>
</dbReference>
<reference evidence="2 3" key="1">
    <citation type="submission" date="2009-01" db="EMBL/GenBank/DDBJ databases">
        <authorList>
            <person name="Fulton L."/>
            <person name="Clifton S."/>
            <person name="Fulton B."/>
            <person name="Xu J."/>
            <person name="Minx P."/>
            <person name="Pepin K.H."/>
            <person name="Johnson M."/>
            <person name="Bhonagiri V."/>
            <person name="Nash W.E."/>
            <person name="Mardis E.R."/>
            <person name="Wilson R.K."/>
        </authorList>
    </citation>
    <scope>NUCLEOTIDE SEQUENCE [LARGE SCALE GENOMIC DNA]</scope>
    <source>
        <strain evidence="2 3">DSM 5476</strain>
    </source>
</reference>
<dbReference type="Gene3D" id="3.40.630.110">
    <property type="entry name" value="GNAT acetyltransferase-like"/>
    <property type="match status" value="1"/>
</dbReference>
<dbReference type="HOGENOM" id="CLU_074296_2_0_9"/>
<evidence type="ECO:0000259" key="1">
    <source>
        <dbReference type="PROSITE" id="PS51186"/>
    </source>
</evidence>
<dbReference type="AlphaFoldDB" id="C0EFR5"/>
<accession>C0EFR5</accession>
<comment type="caution">
    <text evidence="2">The sequence shown here is derived from an EMBL/GenBank/DDBJ whole genome shotgun (WGS) entry which is preliminary data.</text>
</comment>
<dbReference type="STRING" id="537013.CLOSTMETH_02707"/>